<evidence type="ECO:0000256" key="12">
    <source>
        <dbReference type="ARBA" id="ARBA00023315"/>
    </source>
</evidence>
<evidence type="ECO:0000256" key="17">
    <source>
        <dbReference type="ARBA" id="ARBA00048506"/>
    </source>
</evidence>
<comment type="catalytic activity">
    <reaction evidence="16">
        <text>(3Z)-decenoyl-[ACP] + malonyl-[ACP] + H(+) = 3-oxo-(5Z)-dodecenoyl-[ACP] + holo-[ACP] + CO2</text>
        <dbReference type="Rhea" id="RHEA:54940"/>
        <dbReference type="Rhea" id="RHEA-COMP:9623"/>
        <dbReference type="Rhea" id="RHEA-COMP:9685"/>
        <dbReference type="Rhea" id="RHEA-COMP:9927"/>
        <dbReference type="Rhea" id="RHEA-COMP:14042"/>
        <dbReference type="ChEBI" id="CHEBI:15378"/>
        <dbReference type="ChEBI" id="CHEBI:16526"/>
        <dbReference type="ChEBI" id="CHEBI:64479"/>
        <dbReference type="ChEBI" id="CHEBI:78449"/>
        <dbReference type="ChEBI" id="CHEBI:78798"/>
        <dbReference type="ChEBI" id="CHEBI:138410"/>
    </reaction>
    <physiologicalReaction direction="left-to-right" evidence="16">
        <dbReference type="Rhea" id="RHEA:54941"/>
    </physiologicalReaction>
</comment>
<evidence type="ECO:0000256" key="4">
    <source>
        <dbReference type="ARBA" id="ARBA00011738"/>
    </source>
</evidence>
<dbReference type="InterPro" id="IPR000794">
    <property type="entry name" value="Beta-ketoacyl_synthase"/>
</dbReference>
<dbReference type="Pfam" id="PF00109">
    <property type="entry name" value="ketoacyl-synt"/>
    <property type="match status" value="1"/>
</dbReference>
<evidence type="ECO:0000256" key="3">
    <source>
        <dbReference type="ARBA" id="ARBA00008467"/>
    </source>
</evidence>
<evidence type="ECO:0000256" key="1">
    <source>
        <dbReference type="ARBA" id="ARBA00004496"/>
    </source>
</evidence>
<evidence type="ECO:0000256" key="15">
    <source>
        <dbReference type="ARBA" id="ARBA00042143"/>
    </source>
</evidence>
<keyword evidence="11" id="KW-0275">Fatty acid biosynthesis</keyword>
<name>A0ABQ1JU17_9GAMM</name>
<evidence type="ECO:0000256" key="9">
    <source>
        <dbReference type="ARBA" id="ARBA00022832"/>
    </source>
</evidence>
<dbReference type="PROSITE" id="PS52004">
    <property type="entry name" value="KS3_2"/>
    <property type="match status" value="1"/>
</dbReference>
<evidence type="ECO:0000313" key="20">
    <source>
        <dbReference type="EMBL" id="GGB76368.1"/>
    </source>
</evidence>
<comment type="similarity">
    <text evidence="3 18">Belongs to the thiolase-like superfamily. Beta-ketoacyl-ACP synthases family.</text>
</comment>
<keyword evidence="7" id="KW-0444">Lipid biosynthesis</keyword>
<evidence type="ECO:0000256" key="11">
    <source>
        <dbReference type="ARBA" id="ARBA00023160"/>
    </source>
</evidence>
<sequence>MPQLSTDMYQMDRNKMKRVVITGMGVVSSIGNNKQEVTESLKAGRSGITHSAQFEEMQLRSTVWGDIKLDPTEHIDRKALRFMGDAAAYAYIAMQEAIADANLTEEQYSNFRVGLVAGTGGASSKNQVQAADTLREKGVKRVGPYIVPRIMASTASACLATPFKIKGVNYSISSACATSAHCIGHAVELIQMGKQDMVFAGGAEEVDWTLTMGFDAMGALSTKYNATPEKASRTYDADRDGFVISGGGGIVVVEELEHALARGAKIYAEIIGYGASSDGYDMVAPSGEGAVRCMQMALADVDTPVDYINTHGTSTPVGDMRELEALREVFGDKLPAIASTKSLTGHALGAAGVHEAIYSLIMMENSFIAPSINIDNLDEKAAGMPVVQEMRSADLNTIMSNSFGFGGTNATLVMRKYKA</sequence>
<dbReference type="InterPro" id="IPR018201">
    <property type="entry name" value="Ketoacyl_synth_AS"/>
</dbReference>
<evidence type="ECO:0000256" key="13">
    <source>
        <dbReference type="ARBA" id="ARBA00039450"/>
    </source>
</evidence>
<proteinExistence type="inferred from homology"/>
<comment type="pathway">
    <text evidence="2">Lipid metabolism; fatty acid biosynthesis.</text>
</comment>
<dbReference type="EC" id="2.3.1.41" evidence="5"/>
<keyword evidence="21" id="KW-1185">Reference proteome</keyword>
<dbReference type="InterPro" id="IPR020841">
    <property type="entry name" value="PKS_Beta-ketoAc_synthase_dom"/>
</dbReference>
<dbReference type="Proteomes" id="UP000617555">
    <property type="component" value="Unassembled WGS sequence"/>
</dbReference>
<gene>
    <name evidence="20" type="primary">fabB</name>
    <name evidence="20" type="ORF">GCM10011607_40780</name>
</gene>
<dbReference type="InterPro" id="IPR016039">
    <property type="entry name" value="Thiolase-like"/>
</dbReference>
<accession>A0ABQ1JU17</accession>
<evidence type="ECO:0000256" key="16">
    <source>
        <dbReference type="ARBA" id="ARBA00048121"/>
    </source>
</evidence>
<dbReference type="PANTHER" id="PTHR11712">
    <property type="entry name" value="POLYKETIDE SYNTHASE-RELATED"/>
    <property type="match status" value="1"/>
</dbReference>
<evidence type="ECO:0000256" key="2">
    <source>
        <dbReference type="ARBA" id="ARBA00005194"/>
    </source>
</evidence>
<evidence type="ECO:0000259" key="19">
    <source>
        <dbReference type="PROSITE" id="PS52004"/>
    </source>
</evidence>
<keyword evidence="12" id="KW-0012">Acyltransferase</keyword>
<dbReference type="NCBIfam" id="NF005589">
    <property type="entry name" value="PRK07314.1"/>
    <property type="match status" value="1"/>
</dbReference>
<protein>
    <recommendedName>
        <fullName evidence="13">3-oxoacyl-[acyl-carrier-protein] synthase 1</fullName>
        <ecNumber evidence="5">2.3.1.41</ecNumber>
    </recommendedName>
    <alternativeName>
        <fullName evidence="14">3-oxoacyl-[acyl-carrier-protein] synthase I</fullName>
    </alternativeName>
    <alternativeName>
        <fullName evidence="15">Beta-ketoacyl-ACP synthase I</fullName>
    </alternativeName>
</protein>
<comment type="subcellular location">
    <subcellularLocation>
        <location evidence="1">Cytoplasm</location>
    </subcellularLocation>
</comment>
<reference evidence="21" key="1">
    <citation type="journal article" date="2019" name="Int. J. Syst. Evol. Microbiol.">
        <title>The Global Catalogue of Microorganisms (GCM) 10K type strain sequencing project: providing services to taxonomists for standard genome sequencing and annotation.</title>
        <authorList>
            <consortium name="The Broad Institute Genomics Platform"/>
            <consortium name="The Broad Institute Genome Sequencing Center for Infectious Disease"/>
            <person name="Wu L."/>
            <person name="Ma J."/>
        </authorList>
    </citation>
    <scope>NUCLEOTIDE SEQUENCE [LARGE SCALE GENOMIC DNA]</scope>
    <source>
        <strain evidence="21">CGMCC 1.15339</strain>
    </source>
</reference>
<dbReference type="InterPro" id="IPR014031">
    <property type="entry name" value="Ketoacyl_synth_C"/>
</dbReference>
<keyword evidence="8 18" id="KW-0808">Transferase</keyword>
<organism evidence="20 21">
    <name type="scientific">Shewanella inventionis</name>
    <dbReference type="NCBI Taxonomy" id="1738770"/>
    <lineage>
        <taxon>Bacteria</taxon>
        <taxon>Pseudomonadati</taxon>
        <taxon>Pseudomonadota</taxon>
        <taxon>Gammaproteobacteria</taxon>
        <taxon>Alteromonadales</taxon>
        <taxon>Shewanellaceae</taxon>
        <taxon>Shewanella</taxon>
    </lineage>
</organism>
<evidence type="ECO:0000256" key="18">
    <source>
        <dbReference type="RuleBase" id="RU003694"/>
    </source>
</evidence>
<dbReference type="SUPFAM" id="SSF53901">
    <property type="entry name" value="Thiolase-like"/>
    <property type="match status" value="2"/>
</dbReference>
<comment type="catalytic activity">
    <reaction evidence="17">
        <text>a fatty acyl-[ACP] + malonyl-[ACP] + H(+) = a 3-oxoacyl-[ACP] + holo-[ACP] + CO2</text>
        <dbReference type="Rhea" id="RHEA:22836"/>
        <dbReference type="Rhea" id="RHEA-COMP:9623"/>
        <dbReference type="Rhea" id="RHEA-COMP:9685"/>
        <dbReference type="Rhea" id="RHEA-COMP:9916"/>
        <dbReference type="Rhea" id="RHEA-COMP:14125"/>
        <dbReference type="ChEBI" id="CHEBI:15378"/>
        <dbReference type="ChEBI" id="CHEBI:16526"/>
        <dbReference type="ChEBI" id="CHEBI:64479"/>
        <dbReference type="ChEBI" id="CHEBI:78449"/>
        <dbReference type="ChEBI" id="CHEBI:78776"/>
        <dbReference type="ChEBI" id="CHEBI:138651"/>
        <dbReference type="EC" id="2.3.1.41"/>
    </reaction>
    <physiologicalReaction direction="left-to-right" evidence="17">
        <dbReference type="Rhea" id="RHEA:22837"/>
    </physiologicalReaction>
</comment>
<dbReference type="Gene3D" id="3.40.47.10">
    <property type="match status" value="2"/>
</dbReference>
<evidence type="ECO:0000256" key="7">
    <source>
        <dbReference type="ARBA" id="ARBA00022516"/>
    </source>
</evidence>
<comment type="subunit">
    <text evidence="4">Homodimer.</text>
</comment>
<dbReference type="CDD" id="cd00834">
    <property type="entry name" value="KAS_I_II"/>
    <property type="match status" value="1"/>
</dbReference>
<keyword evidence="9" id="KW-0276">Fatty acid metabolism</keyword>
<keyword evidence="6" id="KW-0963">Cytoplasm</keyword>
<dbReference type="Pfam" id="PF02801">
    <property type="entry name" value="Ketoacyl-synt_C"/>
    <property type="match status" value="1"/>
</dbReference>
<evidence type="ECO:0000256" key="6">
    <source>
        <dbReference type="ARBA" id="ARBA00022490"/>
    </source>
</evidence>
<dbReference type="SMART" id="SM00825">
    <property type="entry name" value="PKS_KS"/>
    <property type="match status" value="1"/>
</dbReference>
<feature type="domain" description="Ketosynthase family 3 (KS3)" evidence="19">
    <location>
        <begin position="16"/>
        <end position="416"/>
    </location>
</feature>
<keyword evidence="10" id="KW-0443">Lipid metabolism</keyword>
<dbReference type="EMBL" id="BMII01000060">
    <property type="protein sequence ID" value="GGB76368.1"/>
    <property type="molecule type" value="Genomic_DNA"/>
</dbReference>
<evidence type="ECO:0000256" key="10">
    <source>
        <dbReference type="ARBA" id="ARBA00023098"/>
    </source>
</evidence>
<dbReference type="PROSITE" id="PS00606">
    <property type="entry name" value="KS3_1"/>
    <property type="match status" value="1"/>
</dbReference>
<evidence type="ECO:0000256" key="5">
    <source>
        <dbReference type="ARBA" id="ARBA00013191"/>
    </source>
</evidence>
<dbReference type="NCBIfam" id="NF005935">
    <property type="entry name" value="PRK07967.1"/>
    <property type="match status" value="1"/>
</dbReference>
<dbReference type="PANTHER" id="PTHR11712:SF306">
    <property type="entry name" value="3-OXOACYL-[ACYL-CARRIER-PROTEIN] SYNTHASE 1"/>
    <property type="match status" value="1"/>
</dbReference>
<dbReference type="InterPro" id="IPR014030">
    <property type="entry name" value="Ketoacyl_synth_N"/>
</dbReference>
<evidence type="ECO:0000256" key="14">
    <source>
        <dbReference type="ARBA" id="ARBA00041620"/>
    </source>
</evidence>
<evidence type="ECO:0000313" key="21">
    <source>
        <dbReference type="Proteomes" id="UP000617555"/>
    </source>
</evidence>
<comment type="caution">
    <text evidence="20">The sequence shown here is derived from an EMBL/GenBank/DDBJ whole genome shotgun (WGS) entry which is preliminary data.</text>
</comment>
<evidence type="ECO:0000256" key="8">
    <source>
        <dbReference type="ARBA" id="ARBA00022679"/>
    </source>
</evidence>